<name>A0A8J5MCI0_9STRA</name>
<dbReference type="AlphaFoldDB" id="A0A8J5MCI0"/>
<comment type="caution">
    <text evidence="1">The sequence shown here is derived from an EMBL/GenBank/DDBJ whole genome shotgun (WGS) entry which is preliminary data.</text>
</comment>
<keyword evidence="2" id="KW-1185">Reference proteome</keyword>
<accession>A0A8J5MCI0</accession>
<reference evidence="1" key="1">
    <citation type="submission" date="2021-01" db="EMBL/GenBank/DDBJ databases">
        <title>Phytophthora aleatoria, a newly-described species from Pinus radiata is distinct from Phytophthora cactorum isolates based on comparative genomics.</title>
        <authorList>
            <person name="Mcdougal R."/>
            <person name="Panda P."/>
            <person name="Williams N."/>
            <person name="Studholme D.J."/>
        </authorList>
    </citation>
    <scope>NUCLEOTIDE SEQUENCE</scope>
    <source>
        <strain evidence="1">NZFS 4037</strain>
    </source>
</reference>
<gene>
    <name evidence="1" type="ORF">JG688_00016967</name>
</gene>
<proteinExistence type="predicted"/>
<dbReference type="Proteomes" id="UP000709295">
    <property type="component" value="Unassembled WGS sequence"/>
</dbReference>
<sequence>MHFPYILTKKFGLSKEVMKLVHEGMLSPHGLSSTVENIKRRREKRYYKLLCLFADQVRHNMLSNPLYLSPCPPSVVQYCEKQSPLGPALCEQIMRCTQVKRALRMDHSVKFCKRLKIWPGGTGKRESMKDAKMLLLLQNEIGQIVGRRLTHSENNDETRELLEHVKSAFPVETDSNTCVIVSDNANSVRSMKNVFGSSVSVRQAPFHVFQRFTEKVKDMGTSKRLARQLHETLYTVDEYLRVPSEMAARVQEAVSLVSPKYLNCSERDWCGTLSSNLDQIRLGDLYVETDTYDEGGGKKYSSPIHKPVGRIAFCTQEATSSVCVS</sequence>
<evidence type="ECO:0000313" key="2">
    <source>
        <dbReference type="Proteomes" id="UP000709295"/>
    </source>
</evidence>
<protein>
    <submittedName>
        <fullName evidence="1">Uncharacterized protein</fullName>
    </submittedName>
</protein>
<organism evidence="1 2">
    <name type="scientific">Phytophthora aleatoria</name>
    <dbReference type="NCBI Taxonomy" id="2496075"/>
    <lineage>
        <taxon>Eukaryota</taxon>
        <taxon>Sar</taxon>
        <taxon>Stramenopiles</taxon>
        <taxon>Oomycota</taxon>
        <taxon>Peronosporomycetes</taxon>
        <taxon>Peronosporales</taxon>
        <taxon>Peronosporaceae</taxon>
        <taxon>Phytophthora</taxon>
    </lineage>
</organism>
<evidence type="ECO:0000313" key="1">
    <source>
        <dbReference type="EMBL" id="KAG6944668.1"/>
    </source>
</evidence>
<dbReference type="EMBL" id="JAENGY010002309">
    <property type="protein sequence ID" value="KAG6944668.1"/>
    <property type="molecule type" value="Genomic_DNA"/>
</dbReference>